<dbReference type="RefSeq" id="WP_046048880.1">
    <property type="nucleotide sequence ID" value="NZ_LACD01000031.1"/>
</dbReference>
<gene>
    <name evidence="1" type="ORF">VC34_24635</name>
</gene>
<evidence type="ECO:0000313" key="1">
    <source>
        <dbReference type="EMBL" id="KJZ37754.1"/>
    </source>
</evidence>
<proteinExistence type="predicted"/>
<name>A0A0F4T0Y5_PSEFL</name>
<accession>A0A0F4T0Y5</accession>
<organism evidence="1 2">
    <name type="scientific">Pseudomonas fluorescens</name>
    <dbReference type="NCBI Taxonomy" id="294"/>
    <lineage>
        <taxon>Bacteria</taxon>
        <taxon>Pseudomonadati</taxon>
        <taxon>Pseudomonadota</taxon>
        <taxon>Gammaproteobacteria</taxon>
        <taxon>Pseudomonadales</taxon>
        <taxon>Pseudomonadaceae</taxon>
        <taxon>Pseudomonas</taxon>
    </lineage>
</organism>
<evidence type="ECO:0000313" key="2">
    <source>
        <dbReference type="Proteomes" id="UP000033500"/>
    </source>
</evidence>
<dbReference type="EMBL" id="LACD01000031">
    <property type="protein sequence ID" value="KJZ37754.1"/>
    <property type="molecule type" value="Genomic_DNA"/>
</dbReference>
<dbReference type="PATRIC" id="fig|294.131.peg.3947"/>
<comment type="caution">
    <text evidence="1">The sequence shown here is derived from an EMBL/GenBank/DDBJ whole genome shotgun (WGS) entry which is preliminary data.</text>
</comment>
<sequence>MSKDLGKTTCVFVDGDRHEAKAVRDSVGFQHGGIIRLANGKIVSGRASTVKTNSEKAYGFIAAAVAKSGLGVRINMDSEGHKTAAESGWIMIGSNGSNLSAATCASVRIDEYAAEMLKAPNKVRAFFERVNGEAKGR</sequence>
<dbReference type="AlphaFoldDB" id="A0A0F4T0Y5"/>
<dbReference type="Proteomes" id="UP000033500">
    <property type="component" value="Unassembled WGS sequence"/>
</dbReference>
<reference evidence="1 2" key="1">
    <citation type="submission" date="2015-03" db="EMBL/GenBank/DDBJ databases">
        <title>Comparative genomics of Pseudomonas insights into diversity of traits involved in vanlence and defense.</title>
        <authorList>
            <person name="Qin Y."/>
        </authorList>
    </citation>
    <scope>NUCLEOTIDE SEQUENCE [LARGE SCALE GENOMIC DNA]</scope>
    <source>
        <strain evidence="1 2">C3</strain>
    </source>
</reference>
<protein>
    <submittedName>
        <fullName evidence="1">Uncharacterized protein</fullName>
    </submittedName>
</protein>